<feature type="transmembrane region" description="Helical" evidence="5">
    <location>
        <begin position="340"/>
        <end position="359"/>
    </location>
</feature>
<feature type="domain" description="Major facilitator superfamily (MFS) profile" evidence="6">
    <location>
        <begin position="1"/>
        <end position="425"/>
    </location>
</feature>
<dbReference type="GO" id="GO:0005886">
    <property type="term" value="C:plasma membrane"/>
    <property type="evidence" value="ECO:0007669"/>
    <property type="project" value="UniProtKB-SubCell"/>
</dbReference>
<feature type="transmembrane region" description="Helical" evidence="5">
    <location>
        <begin position="80"/>
        <end position="113"/>
    </location>
</feature>
<dbReference type="EMBL" id="LN890655">
    <property type="protein sequence ID" value="CUS03316.2"/>
    <property type="molecule type" value="Genomic_DNA"/>
</dbReference>
<dbReference type="RefSeq" id="WP_095042827.1">
    <property type="nucleotide sequence ID" value="NZ_LN890655.1"/>
</dbReference>
<dbReference type="AlphaFoldDB" id="A0A160T0L7"/>
<reference evidence="7" key="1">
    <citation type="submission" date="2016-01" db="EMBL/GenBank/DDBJ databases">
        <authorList>
            <person name="Mcilroy J.S."/>
            <person name="Karst M S."/>
            <person name="Albertsen M."/>
        </authorList>
    </citation>
    <scope>NUCLEOTIDE SEQUENCE</scope>
    <source>
        <strain evidence="7">Cfx-K</strain>
    </source>
</reference>
<evidence type="ECO:0000256" key="4">
    <source>
        <dbReference type="ARBA" id="ARBA00023136"/>
    </source>
</evidence>
<dbReference type="KEGG" id="pbf:CFX0092_A1438"/>
<organism evidence="7 8">
    <name type="scientific">Candidatus Promineifilum breve</name>
    <dbReference type="NCBI Taxonomy" id="1806508"/>
    <lineage>
        <taxon>Bacteria</taxon>
        <taxon>Bacillati</taxon>
        <taxon>Chloroflexota</taxon>
        <taxon>Ardenticatenia</taxon>
        <taxon>Candidatus Promineifilales</taxon>
        <taxon>Candidatus Promineifilaceae</taxon>
        <taxon>Candidatus Promineifilum</taxon>
    </lineage>
</organism>
<keyword evidence="8" id="KW-1185">Reference proteome</keyword>
<comment type="subcellular location">
    <subcellularLocation>
        <location evidence="1">Cell membrane</location>
        <topology evidence="1">Multi-pass membrane protein</topology>
    </subcellularLocation>
</comment>
<feature type="transmembrane region" description="Helical" evidence="5">
    <location>
        <begin position="239"/>
        <end position="259"/>
    </location>
</feature>
<dbReference type="Pfam" id="PF07690">
    <property type="entry name" value="MFS_1"/>
    <property type="match status" value="1"/>
</dbReference>
<dbReference type="SUPFAM" id="SSF103473">
    <property type="entry name" value="MFS general substrate transporter"/>
    <property type="match status" value="1"/>
</dbReference>
<evidence type="ECO:0000256" key="1">
    <source>
        <dbReference type="ARBA" id="ARBA00004651"/>
    </source>
</evidence>
<feature type="transmembrane region" description="Helical" evidence="5">
    <location>
        <begin position="400"/>
        <end position="420"/>
    </location>
</feature>
<feature type="transmembrane region" description="Helical" evidence="5">
    <location>
        <begin position="371"/>
        <end position="394"/>
    </location>
</feature>
<keyword evidence="3 5" id="KW-1133">Transmembrane helix</keyword>
<evidence type="ECO:0000259" key="6">
    <source>
        <dbReference type="PROSITE" id="PS50850"/>
    </source>
</evidence>
<gene>
    <name evidence="7" type="ORF">CFX0092_A1438</name>
</gene>
<feature type="transmembrane region" description="Helical" evidence="5">
    <location>
        <begin position="279"/>
        <end position="299"/>
    </location>
</feature>
<keyword evidence="2 5" id="KW-0812">Transmembrane</keyword>
<dbReference type="PROSITE" id="PS50850">
    <property type="entry name" value="MFS"/>
    <property type="match status" value="1"/>
</dbReference>
<name>A0A160T0L7_9CHLR</name>
<dbReference type="InterPro" id="IPR020846">
    <property type="entry name" value="MFS_dom"/>
</dbReference>
<dbReference type="InterPro" id="IPR036259">
    <property type="entry name" value="MFS_trans_sf"/>
</dbReference>
<dbReference type="Gene3D" id="1.20.1250.20">
    <property type="entry name" value="MFS general substrate transporter like domains"/>
    <property type="match status" value="1"/>
</dbReference>
<proteinExistence type="predicted"/>
<dbReference type="OrthoDB" id="9816124at2"/>
<feature type="transmembrane region" description="Helical" evidence="5">
    <location>
        <begin position="311"/>
        <end position="334"/>
    </location>
</feature>
<dbReference type="PROSITE" id="PS00216">
    <property type="entry name" value="SUGAR_TRANSPORT_1"/>
    <property type="match status" value="1"/>
</dbReference>
<protein>
    <submittedName>
        <fullName evidence="7">Major facilitator transporter</fullName>
    </submittedName>
</protein>
<evidence type="ECO:0000256" key="2">
    <source>
        <dbReference type="ARBA" id="ARBA00022692"/>
    </source>
</evidence>
<dbReference type="GO" id="GO:0022857">
    <property type="term" value="F:transmembrane transporter activity"/>
    <property type="evidence" value="ECO:0007669"/>
    <property type="project" value="InterPro"/>
</dbReference>
<accession>A0A160T0L7</accession>
<dbReference type="PANTHER" id="PTHR23530">
    <property type="entry name" value="TRANSPORT PROTEIN-RELATED"/>
    <property type="match status" value="1"/>
</dbReference>
<dbReference type="PANTHER" id="PTHR23530:SF1">
    <property type="entry name" value="PERMEASE, MAJOR FACILITATOR SUPERFAMILY-RELATED"/>
    <property type="match status" value="1"/>
</dbReference>
<dbReference type="Proteomes" id="UP000215027">
    <property type="component" value="Chromosome I"/>
</dbReference>
<evidence type="ECO:0000313" key="7">
    <source>
        <dbReference type="EMBL" id="CUS03316.2"/>
    </source>
</evidence>
<keyword evidence="4 5" id="KW-0472">Membrane</keyword>
<evidence type="ECO:0000256" key="5">
    <source>
        <dbReference type="SAM" id="Phobius"/>
    </source>
</evidence>
<evidence type="ECO:0000313" key="8">
    <source>
        <dbReference type="Proteomes" id="UP000215027"/>
    </source>
</evidence>
<feature type="transmembrane region" description="Helical" evidence="5">
    <location>
        <begin position="182"/>
        <end position="204"/>
    </location>
</feature>
<sequence>MSYDDLITKKIRAIRARYYTITFLVWFSTALPLALSVLLAQARGLSLFEVGFALGVYSLTIVLLEVPTGGLADSVGRKRVALLAFVLAALYNLAFLLAFSFPALLLAMILYGVSRALSSGALDAWFVDALQAADPQVDLQPALAGAESVSLLALALGTVLGGALPRLLPGLPADGAAVVTPLAVPLVVALALKLVLVAAVALLIHDDRPAGGASWRAGLRAVPTLVRQAAGLSRANPRLLLLMAASFVAGLAVISLEALWQPFFAALPGMGDGDSAPTLLLGVIMAGNFLVAVAGNLLSVPLSRRLGGRHALVGALARLLQGASILVLAAAGALLPAVGFFWLAYLMGGVGLSPHATLLNAEIPAERRSAMLSVQSLAAYLGSFLGGAGLGYVADHTSIAVAWAIAGALTVVSLIPYLLLDARRARPESDRGTRQLFEQP</sequence>
<feature type="transmembrane region" description="Helical" evidence="5">
    <location>
        <begin position="21"/>
        <end position="40"/>
    </location>
</feature>
<dbReference type="InterPro" id="IPR053160">
    <property type="entry name" value="MFS_DHA3_Transporter"/>
</dbReference>
<feature type="transmembrane region" description="Helical" evidence="5">
    <location>
        <begin position="46"/>
        <end position="68"/>
    </location>
</feature>
<dbReference type="InterPro" id="IPR011701">
    <property type="entry name" value="MFS"/>
</dbReference>
<dbReference type="InterPro" id="IPR005829">
    <property type="entry name" value="Sugar_transporter_CS"/>
</dbReference>
<evidence type="ECO:0000256" key="3">
    <source>
        <dbReference type="ARBA" id="ARBA00022989"/>
    </source>
</evidence>